<dbReference type="Gramene" id="CDP17725">
    <property type="protein sequence ID" value="CDP17725"/>
    <property type="gene ID" value="GSCOC_T00006653001"/>
</dbReference>
<dbReference type="GO" id="GO:0005506">
    <property type="term" value="F:iron ion binding"/>
    <property type="evidence" value="ECO:0007669"/>
    <property type="project" value="InterPro"/>
</dbReference>
<dbReference type="InterPro" id="IPR001128">
    <property type="entry name" value="Cyt_P450"/>
</dbReference>
<dbReference type="InParanoid" id="A0A068VAB8"/>
<evidence type="ECO:0000313" key="7">
    <source>
        <dbReference type="EMBL" id="CDP17725.1"/>
    </source>
</evidence>
<comment type="similarity">
    <text evidence="1">Belongs to the cytochrome P450 family.</text>
</comment>
<keyword evidence="5" id="KW-0408">Iron</keyword>
<dbReference type="PRINTS" id="PR00463">
    <property type="entry name" value="EP450I"/>
</dbReference>
<dbReference type="GO" id="GO:0004497">
    <property type="term" value="F:monooxygenase activity"/>
    <property type="evidence" value="ECO:0007669"/>
    <property type="project" value="InterPro"/>
</dbReference>
<dbReference type="STRING" id="49390.A0A068VAB8"/>
<evidence type="ECO:0000256" key="5">
    <source>
        <dbReference type="ARBA" id="ARBA00023004"/>
    </source>
</evidence>
<dbReference type="PANTHER" id="PTHR47955:SF8">
    <property type="entry name" value="CYTOCHROME P450 71D11-LIKE"/>
    <property type="match status" value="1"/>
</dbReference>
<gene>
    <name evidence="7" type="ORF">GSCOC_T00006653001</name>
</gene>
<evidence type="ECO:0000313" key="8">
    <source>
        <dbReference type="Proteomes" id="UP000295252"/>
    </source>
</evidence>
<dbReference type="GO" id="GO:0016705">
    <property type="term" value="F:oxidoreductase activity, acting on paired donors, with incorporation or reduction of molecular oxygen"/>
    <property type="evidence" value="ECO:0007669"/>
    <property type="project" value="InterPro"/>
</dbReference>
<keyword evidence="4" id="KW-0560">Oxidoreductase</keyword>
<keyword evidence="6" id="KW-1133">Transmembrane helix</keyword>
<dbReference type="PRINTS" id="PR00385">
    <property type="entry name" value="P450"/>
</dbReference>
<organism evidence="7 8">
    <name type="scientific">Coffea canephora</name>
    <name type="common">Robusta coffee</name>
    <dbReference type="NCBI Taxonomy" id="49390"/>
    <lineage>
        <taxon>Eukaryota</taxon>
        <taxon>Viridiplantae</taxon>
        <taxon>Streptophyta</taxon>
        <taxon>Embryophyta</taxon>
        <taxon>Tracheophyta</taxon>
        <taxon>Spermatophyta</taxon>
        <taxon>Magnoliopsida</taxon>
        <taxon>eudicotyledons</taxon>
        <taxon>Gunneridae</taxon>
        <taxon>Pentapetalae</taxon>
        <taxon>asterids</taxon>
        <taxon>lamiids</taxon>
        <taxon>Gentianales</taxon>
        <taxon>Rubiaceae</taxon>
        <taxon>Ixoroideae</taxon>
        <taxon>Gardenieae complex</taxon>
        <taxon>Bertiereae - Coffeeae clade</taxon>
        <taxon>Coffeeae</taxon>
        <taxon>Coffea</taxon>
    </lineage>
</organism>
<dbReference type="Proteomes" id="UP000295252">
    <property type="component" value="Unassembled WGS sequence"/>
</dbReference>
<feature type="transmembrane region" description="Helical" evidence="6">
    <location>
        <begin position="163"/>
        <end position="181"/>
    </location>
</feature>
<name>A0A068VAB8_COFCA</name>
<accession>A0A068VAB8</accession>
<dbReference type="Gene3D" id="1.10.630.10">
    <property type="entry name" value="Cytochrome P450"/>
    <property type="match status" value="2"/>
</dbReference>
<dbReference type="OrthoDB" id="2789670at2759"/>
<dbReference type="EMBL" id="HG739261">
    <property type="protein sequence ID" value="CDP17725.1"/>
    <property type="molecule type" value="Genomic_DNA"/>
</dbReference>
<evidence type="ECO:0000256" key="6">
    <source>
        <dbReference type="SAM" id="Phobius"/>
    </source>
</evidence>
<keyword evidence="3" id="KW-0479">Metal-binding</keyword>
<reference evidence="8" key="1">
    <citation type="journal article" date="2014" name="Science">
        <title>The coffee genome provides insight into the convergent evolution of caffeine biosynthesis.</title>
        <authorList>
            <person name="Denoeud F."/>
            <person name="Carretero-Paulet L."/>
            <person name="Dereeper A."/>
            <person name="Droc G."/>
            <person name="Guyot R."/>
            <person name="Pietrella M."/>
            <person name="Zheng C."/>
            <person name="Alberti A."/>
            <person name="Anthony F."/>
            <person name="Aprea G."/>
            <person name="Aury J.M."/>
            <person name="Bento P."/>
            <person name="Bernard M."/>
            <person name="Bocs S."/>
            <person name="Campa C."/>
            <person name="Cenci A."/>
            <person name="Combes M.C."/>
            <person name="Crouzillat D."/>
            <person name="Da Silva C."/>
            <person name="Daddiego L."/>
            <person name="De Bellis F."/>
            <person name="Dussert S."/>
            <person name="Garsmeur O."/>
            <person name="Gayraud T."/>
            <person name="Guignon V."/>
            <person name="Jahn K."/>
            <person name="Jamilloux V."/>
            <person name="Joet T."/>
            <person name="Labadie K."/>
            <person name="Lan T."/>
            <person name="Leclercq J."/>
            <person name="Lepelley M."/>
            <person name="Leroy T."/>
            <person name="Li L.T."/>
            <person name="Librado P."/>
            <person name="Lopez L."/>
            <person name="Munoz A."/>
            <person name="Noel B."/>
            <person name="Pallavicini A."/>
            <person name="Perrotta G."/>
            <person name="Poncet V."/>
            <person name="Pot D."/>
            <person name="Priyono X."/>
            <person name="Rigoreau M."/>
            <person name="Rouard M."/>
            <person name="Rozas J."/>
            <person name="Tranchant-Dubreuil C."/>
            <person name="VanBuren R."/>
            <person name="Zhang Q."/>
            <person name="Andrade A.C."/>
            <person name="Argout X."/>
            <person name="Bertrand B."/>
            <person name="de Kochko A."/>
            <person name="Graziosi G."/>
            <person name="Henry R.J."/>
            <person name="Jayarama X."/>
            <person name="Ming R."/>
            <person name="Nagai C."/>
            <person name="Rounsley S."/>
            <person name="Sankoff D."/>
            <person name="Giuliano G."/>
            <person name="Albert V.A."/>
            <person name="Wincker P."/>
            <person name="Lashermes P."/>
        </authorList>
    </citation>
    <scope>NUCLEOTIDE SEQUENCE [LARGE SCALE GENOMIC DNA]</scope>
    <source>
        <strain evidence="8">cv. DH200-94</strain>
    </source>
</reference>
<dbReference type="PhylomeDB" id="A0A068VAB8"/>
<dbReference type="AlphaFoldDB" id="A0A068VAB8"/>
<keyword evidence="2" id="KW-0349">Heme</keyword>
<dbReference type="InterPro" id="IPR002401">
    <property type="entry name" value="Cyt_P450_E_grp-I"/>
</dbReference>
<keyword evidence="6" id="KW-0812">Transmembrane</keyword>
<sequence length="547" mass="62795">MEVILFLIAFLLFYFMAVKILKRPSEKNSRLRLPPGPNPLPIIGNIHQLFGSQIHHLLRDLAKIYGPLMHLKIGETPTIIIFSFNYADLIFSPYGKYWRELRKICTMELLSPKRVQTFKAIREDEVFSLIKSISSQKGSTVNLSRTANNTQVPHFWLQSSMEVILFLIAFLLFYFMAVKILKRPSEKNSRLRLPPGPNPLPIIGNIHQLFGSQIHHLLRDLAKIYGPLMHLKIGETPTIIVTSPELAKEIYKTNDIIFASRPSHGLAFKIFSFNYADLIFSPYGKYWRELRKICTMELLSPKRVQTFKAIREDEVFSLIKSISSQKGSTINLSRTVASLSCSITSRAAFGKRNKDKERFKETLDELNKLSSEFSLADMFPSVKLLELMSISRFRIEKVHRQINGILESIINEHKGKMQESAKQEGGEGKEDDLVDVLLKMQKRGDFEPQLTDTNVRAVILDIFSAGSETSSTAMEWAIGEMVKNPEIMKRAQHEVRSIYNDKGNVDESRLHELKYLHAIIKETLRLHPSAPLLLPREYIPAMRNQWL</sequence>
<keyword evidence="6" id="KW-0472">Membrane</keyword>
<evidence type="ECO:0000256" key="4">
    <source>
        <dbReference type="ARBA" id="ARBA00023002"/>
    </source>
</evidence>
<keyword evidence="8" id="KW-1185">Reference proteome</keyword>
<protein>
    <submittedName>
        <fullName evidence="7">DH200=94 genomic scaffold, scaffold_177</fullName>
    </submittedName>
</protein>
<dbReference type="GO" id="GO:0020037">
    <property type="term" value="F:heme binding"/>
    <property type="evidence" value="ECO:0007669"/>
    <property type="project" value="InterPro"/>
</dbReference>
<dbReference type="PANTHER" id="PTHR47955">
    <property type="entry name" value="CYTOCHROME P450 FAMILY 71 PROTEIN"/>
    <property type="match status" value="1"/>
</dbReference>
<dbReference type="SUPFAM" id="SSF48264">
    <property type="entry name" value="Cytochrome P450"/>
    <property type="match status" value="2"/>
</dbReference>
<evidence type="ECO:0000256" key="2">
    <source>
        <dbReference type="ARBA" id="ARBA00022617"/>
    </source>
</evidence>
<proteinExistence type="inferred from homology"/>
<evidence type="ECO:0000256" key="3">
    <source>
        <dbReference type="ARBA" id="ARBA00022723"/>
    </source>
</evidence>
<evidence type="ECO:0000256" key="1">
    <source>
        <dbReference type="ARBA" id="ARBA00010617"/>
    </source>
</evidence>
<dbReference type="Pfam" id="PF00067">
    <property type="entry name" value="p450"/>
    <property type="match status" value="2"/>
</dbReference>
<dbReference type="InterPro" id="IPR036396">
    <property type="entry name" value="Cyt_P450_sf"/>
</dbReference>